<keyword evidence="1" id="KW-1133">Transmembrane helix</keyword>
<feature type="transmembrane region" description="Helical" evidence="1">
    <location>
        <begin position="41"/>
        <end position="62"/>
    </location>
</feature>
<accession>A0ABP9UW11</accession>
<reference evidence="2 3" key="1">
    <citation type="submission" date="2024-02" db="EMBL/GenBank/DDBJ databases">
        <title>Rubritalea halochordaticola NBRC 107102.</title>
        <authorList>
            <person name="Ichikawa N."/>
            <person name="Katano-Makiyama Y."/>
            <person name="Hidaka K."/>
        </authorList>
    </citation>
    <scope>NUCLEOTIDE SEQUENCE [LARGE SCALE GENOMIC DNA]</scope>
    <source>
        <strain evidence="2 3">NBRC 107102</strain>
    </source>
</reference>
<gene>
    <name evidence="2" type="ORF">Rhal01_00811</name>
</gene>
<evidence type="ECO:0000313" key="3">
    <source>
        <dbReference type="Proteomes" id="UP001424741"/>
    </source>
</evidence>
<evidence type="ECO:0000256" key="1">
    <source>
        <dbReference type="SAM" id="Phobius"/>
    </source>
</evidence>
<sequence>MASIPERRRDQDEIAQLRMRNAMQMRPPVQHYQRKLASPLILWPGYLLSLLGLGVVIGPLLFIRKPLSRHHAALMIIVSVIVLLSASLWSLNYIKKADGDLPSWVPEWVVDLDL</sequence>
<keyword evidence="3" id="KW-1185">Reference proteome</keyword>
<name>A0ABP9UW11_9BACT</name>
<dbReference type="RefSeq" id="WP_346187572.1">
    <property type="nucleotide sequence ID" value="NZ_BAABRL010000002.1"/>
</dbReference>
<dbReference type="Proteomes" id="UP001424741">
    <property type="component" value="Unassembled WGS sequence"/>
</dbReference>
<comment type="caution">
    <text evidence="2">The sequence shown here is derived from an EMBL/GenBank/DDBJ whole genome shotgun (WGS) entry which is preliminary data.</text>
</comment>
<dbReference type="EMBL" id="BAABRL010000002">
    <property type="protein sequence ID" value="GAA5494648.1"/>
    <property type="molecule type" value="Genomic_DNA"/>
</dbReference>
<keyword evidence="1" id="KW-0472">Membrane</keyword>
<protein>
    <submittedName>
        <fullName evidence="2">Uncharacterized protein</fullName>
    </submittedName>
</protein>
<proteinExistence type="predicted"/>
<keyword evidence="1" id="KW-0812">Transmembrane</keyword>
<evidence type="ECO:0000313" key="2">
    <source>
        <dbReference type="EMBL" id="GAA5494648.1"/>
    </source>
</evidence>
<feature type="transmembrane region" description="Helical" evidence="1">
    <location>
        <begin position="74"/>
        <end position="94"/>
    </location>
</feature>
<organism evidence="2 3">
    <name type="scientific">Rubritalea halochordaticola</name>
    <dbReference type="NCBI Taxonomy" id="714537"/>
    <lineage>
        <taxon>Bacteria</taxon>
        <taxon>Pseudomonadati</taxon>
        <taxon>Verrucomicrobiota</taxon>
        <taxon>Verrucomicrobiia</taxon>
        <taxon>Verrucomicrobiales</taxon>
        <taxon>Rubritaleaceae</taxon>
        <taxon>Rubritalea</taxon>
    </lineage>
</organism>